<keyword evidence="4 5" id="KW-0472">Membrane</keyword>
<dbReference type="SUPFAM" id="SSF103473">
    <property type="entry name" value="MFS general substrate transporter"/>
    <property type="match status" value="1"/>
</dbReference>
<feature type="domain" description="Major facilitator superfamily (MFS) profile" evidence="6">
    <location>
        <begin position="52"/>
        <end position="196"/>
    </location>
</feature>
<dbReference type="Pfam" id="PF07690">
    <property type="entry name" value="MFS_1"/>
    <property type="match status" value="1"/>
</dbReference>
<dbReference type="Gene3D" id="1.20.1720.10">
    <property type="entry name" value="Multidrug resistance protein D"/>
    <property type="match status" value="1"/>
</dbReference>
<feature type="transmembrane region" description="Helical" evidence="5">
    <location>
        <begin position="50"/>
        <end position="73"/>
    </location>
</feature>
<keyword evidence="2 5" id="KW-0812">Transmembrane</keyword>
<evidence type="ECO:0000256" key="5">
    <source>
        <dbReference type="SAM" id="Phobius"/>
    </source>
</evidence>
<dbReference type="EMBL" id="CACVBS010000032">
    <property type="protein sequence ID" value="CAA7261302.1"/>
    <property type="molecule type" value="Genomic_DNA"/>
</dbReference>
<dbReference type="InterPro" id="IPR011701">
    <property type="entry name" value="MFS"/>
</dbReference>
<dbReference type="PANTHER" id="PTHR23502">
    <property type="entry name" value="MAJOR FACILITATOR SUPERFAMILY"/>
    <property type="match status" value="1"/>
</dbReference>
<dbReference type="PANTHER" id="PTHR23502:SF7">
    <property type="entry name" value="DRUG_PROTON ANTIPORTER YHK8-RELATED"/>
    <property type="match status" value="1"/>
</dbReference>
<feature type="transmembrane region" description="Helical" evidence="5">
    <location>
        <begin position="118"/>
        <end position="136"/>
    </location>
</feature>
<comment type="caution">
    <text evidence="7">The sequence shown here is derived from an EMBL/GenBank/DDBJ whole genome shotgun (WGS) entry which is preliminary data.</text>
</comment>
<evidence type="ECO:0000313" key="8">
    <source>
        <dbReference type="Proteomes" id="UP000467700"/>
    </source>
</evidence>
<evidence type="ECO:0000256" key="1">
    <source>
        <dbReference type="ARBA" id="ARBA00004141"/>
    </source>
</evidence>
<dbReference type="Proteomes" id="UP000467700">
    <property type="component" value="Unassembled WGS sequence"/>
</dbReference>
<feature type="transmembrane region" description="Helical" evidence="5">
    <location>
        <begin position="177"/>
        <end position="195"/>
    </location>
</feature>
<gene>
    <name evidence="7" type="ORF">AAE3_LOCUS3536</name>
</gene>
<dbReference type="InterPro" id="IPR036259">
    <property type="entry name" value="MFS_trans_sf"/>
</dbReference>
<dbReference type="PROSITE" id="PS50850">
    <property type="entry name" value="MFS"/>
    <property type="match status" value="1"/>
</dbReference>
<evidence type="ECO:0000256" key="2">
    <source>
        <dbReference type="ARBA" id="ARBA00022692"/>
    </source>
</evidence>
<dbReference type="GO" id="GO:0022857">
    <property type="term" value="F:transmembrane transporter activity"/>
    <property type="evidence" value="ECO:0007669"/>
    <property type="project" value="InterPro"/>
</dbReference>
<comment type="subcellular location">
    <subcellularLocation>
        <location evidence="1">Membrane</location>
        <topology evidence="1">Multi-pass membrane protein</topology>
    </subcellularLocation>
</comment>
<proteinExistence type="predicted"/>
<reference evidence="7 8" key="1">
    <citation type="submission" date="2020-01" db="EMBL/GenBank/DDBJ databases">
        <authorList>
            <person name="Gupta K D."/>
        </authorList>
    </citation>
    <scope>NUCLEOTIDE SEQUENCE [LARGE SCALE GENOMIC DNA]</scope>
</reference>
<dbReference type="OrthoDB" id="3561359at2759"/>
<evidence type="ECO:0000313" key="7">
    <source>
        <dbReference type="EMBL" id="CAA7261302.1"/>
    </source>
</evidence>
<dbReference type="AlphaFoldDB" id="A0A8S0WN07"/>
<accession>A0A8S0WN07</accession>
<name>A0A8S0WN07_CYCAE</name>
<protein>
    <recommendedName>
        <fullName evidence="6">Major facilitator superfamily (MFS) profile domain-containing protein</fullName>
    </recommendedName>
</protein>
<organism evidence="7 8">
    <name type="scientific">Cyclocybe aegerita</name>
    <name type="common">Black poplar mushroom</name>
    <name type="synonym">Agrocybe aegerita</name>
    <dbReference type="NCBI Taxonomy" id="1973307"/>
    <lineage>
        <taxon>Eukaryota</taxon>
        <taxon>Fungi</taxon>
        <taxon>Dikarya</taxon>
        <taxon>Basidiomycota</taxon>
        <taxon>Agaricomycotina</taxon>
        <taxon>Agaricomycetes</taxon>
        <taxon>Agaricomycetidae</taxon>
        <taxon>Agaricales</taxon>
        <taxon>Agaricineae</taxon>
        <taxon>Bolbitiaceae</taxon>
        <taxon>Cyclocybe</taxon>
    </lineage>
</organism>
<dbReference type="InterPro" id="IPR020846">
    <property type="entry name" value="MFS_dom"/>
</dbReference>
<evidence type="ECO:0000256" key="3">
    <source>
        <dbReference type="ARBA" id="ARBA00022989"/>
    </source>
</evidence>
<dbReference type="GO" id="GO:0005886">
    <property type="term" value="C:plasma membrane"/>
    <property type="evidence" value="ECO:0007669"/>
    <property type="project" value="TreeGrafter"/>
</dbReference>
<feature type="transmembrane region" description="Helical" evidence="5">
    <location>
        <begin position="85"/>
        <end position="106"/>
    </location>
</feature>
<keyword evidence="8" id="KW-1185">Reference proteome</keyword>
<keyword evidence="3 5" id="KW-1133">Transmembrane helix</keyword>
<sequence length="196" mass="21184">MSASSSTTAVLQTLRKDAEKIIDTTPNKDSFEVYLDEREDPKNLSTLRKWIAVVVISTAALCVCCASSVAAFTEEGLMRDFHVSKIVSILSISFFIEGLGLGPLLIGPLSEVYGRNTVYRVSYSLFLVCNFPVAFSPNIVVHLIFRFITGFCGSAFLSVAGGSITDMFDDETVANPMAFYTICPFIGPVLGPLIGG</sequence>
<evidence type="ECO:0000256" key="4">
    <source>
        <dbReference type="ARBA" id="ARBA00023136"/>
    </source>
</evidence>
<evidence type="ECO:0000259" key="6">
    <source>
        <dbReference type="PROSITE" id="PS50850"/>
    </source>
</evidence>
<feature type="transmembrane region" description="Helical" evidence="5">
    <location>
        <begin position="143"/>
        <end position="165"/>
    </location>
</feature>